<protein>
    <submittedName>
        <fullName evidence="1">Enamine deaminase RidA (YjgF/YER057c/UK114 family)</fullName>
    </submittedName>
</protein>
<dbReference type="RefSeq" id="WP_310319801.1">
    <property type="nucleotide sequence ID" value="NZ_JAVDWU010000008.1"/>
</dbReference>
<dbReference type="Gene3D" id="3.30.1330.40">
    <property type="entry name" value="RutC-like"/>
    <property type="match status" value="1"/>
</dbReference>
<dbReference type="PANTHER" id="PTHR11803">
    <property type="entry name" value="2-IMINOBUTANOATE/2-IMINOPROPANOATE DEAMINASE RIDA"/>
    <property type="match status" value="1"/>
</dbReference>
<accession>A0ABU1WR69</accession>
<dbReference type="SUPFAM" id="SSF55298">
    <property type="entry name" value="YjgF-like"/>
    <property type="match status" value="1"/>
</dbReference>
<keyword evidence="2" id="KW-1185">Reference proteome</keyword>
<dbReference type="InterPro" id="IPR035959">
    <property type="entry name" value="RutC-like_sf"/>
</dbReference>
<evidence type="ECO:0000313" key="1">
    <source>
        <dbReference type="EMBL" id="MDR7151781.1"/>
    </source>
</evidence>
<dbReference type="EMBL" id="JAVDWU010000008">
    <property type="protein sequence ID" value="MDR7151781.1"/>
    <property type="molecule type" value="Genomic_DNA"/>
</dbReference>
<dbReference type="Pfam" id="PF01042">
    <property type="entry name" value="Ribonuc_L-PSP"/>
    <property type="match status" value="1"/>
</dbReference>
<reference evidence="1 2" key="1">
    <citation type="submission" date="2023-07" db="EMBL/GenBank/DDBJ databases">
        <title>Sorghum-associated microbial communities from plants grown in Nebraska, USA.</title>
        <authorList>
            <person name="Schachtman D."/>
        </authorList>
    </citation>
    <scope>NUCLEOTIDE SEQUENCE [LARGE SCALE GENOMIC DNA]</scope>
    <source>
        <strain evidence="1 2">4249</strain>
    </source>
</reference>
<dbReference type="InterPro" id="IPR006175">
    <property type="entry name" value="YjgF/YER057c/UK114"/>
</dbReference>
<proteinExistence type="predicted"/>
<organism evidence="1 2">
    <name type="scientific">Hydrogenophaga palleronii</name>
    <dbReference type="NCBI Taxonomy" id="65655"/>
    <lineage>
        <taxon>Bacteria</taxon>
        <taxon>Pseudomonadati</taxon>
        <taxon>Pseudomonadota</taxon>
        <taxon>Betaproteobacteria</taxon>
        <taxon>Burkholderiales</taxon>
        <taxon>Comamonadaceae</taxon>
        <taxon>Hydrogenophaga</taxon>
    </lineage>
</organism>
<evidence type="ECO:0000313" key="2">
    <source>
        <dbReference type="Proteomes" id="UP001265700"/>
    </source>
</evidence>
<comment type="caution">
    <text evidence="1">The sequence shown here is derived from an EMBL/GenBank/DDBJ whole genome shotgun (WGS) entry which is preliminary data.</text>
</comment>
<dbReference type="CDD" id="cd00448">
    <property type="entry name" value="YjgF_YER057c_UK114_family"/>
    <property type="match status" value="1"/>
</dbReference>
<gene>
    <name evidence="1" type="ORF">J2W49_003757</name>
</gene>
<name>A0ABU1WR69_9BURK</name>
<dbReference type="PANTHER" id="PTHR11803:SF39">
    <property type="entry name" value="2-IMINOBUTANOATE_2-IMINOPROPANOATE DEAMINASE"/>
    <property type="match status" value="1"/>
</dbReference>
<sequence length="117" mass="12494">MSTPATPPLSKFRTGGNLVFLSGELPFKEDGGVPEGIEAQTALTIDRIEATLKAQGLGLSDVISVTAYLIDAADFAAFNQVYAQRFQQPYPARTTVRADLMRPGPRLELTAVALAQA</sequence>
<dbReference type="Proteomes" id="UP001265700">
    <property type="component" value="Unassembled WGS sequence"/>
</dbReference>